<evidence type="ECO:0008006" key="3">
    <source>
        <dbReference type="Google" id="ProtNLM"/>
    </source>
</evidence>
<evidence type="ECO:0000313" key="2">
    <source>
        <dbReference type="Proteomes" id="UP000070076"/>
    </source>
</evidence>
<accession>A0A133VF54</accession>
<organism evidence="1 2">
    <name type="scientific">candidate division MSBL1 archaeon SCGC-AAA261O19</name>
    <dbReference type="NCBI Taxonomy" id="1698277"/>
    <lineage>
        <taxon>Archaea</taxon>
        <taxon>Methanobacteriati</taxon>
        <taxon>Methanobacteriota</taxon>
        <taxon>candidate division MSBL1</taxon>
    </lineage>
</organism>
<dbReference type="AlphaFoldDB" id="A0A133VF54"/>
<evidence type="ECO:0000313" key="1">
    <source>
        <dbReference type="EMBL" id="KXB05071.1"/>
    </source>
</evidence>
<keyword evidence="2" id="KW-1185">Reference proteome</keyword>
<sequence length="270" mass="31803">MKSILTVKVKIRKDDRLIKTLRIYTRAIQFAINTAWRLGLKTRRRIHDECYHEIREKFKLQAQLAVCVISQASEMINNNPKSKPQVGKHATIRYNFPRSATIKGDWRELSLATVDGRVTVNLDIPEYYQKYLNWEVRESNLLFRSGELYFYFTLAKEVDTRPKRDDFKVLGVDLGVNKIATTSDGDFYGKEVKRKRGEKDRFVAELQAKGTHAAHNRLKAKSGEWKRFMTWRNHVISRRIVDKLDEGDVLVMEDLKNIRRTAKYNEWVHK</sequence>
<dbReference type="Proteomes" id="UP000070076">
    <property type="component" value="Unassembled WGS sequence"/>
</dbReference>
<dbReference type="EMBL" id="LHYB01000002">
    <property type="protein sequence ID" value="KXB05071.1"/>
    <property type="molecule type" value="Genomic_DNA"/>
</dbReference>
<reference evidence="1 2" key="1">
    <citation type="journal article" date="2016" name="Sci. Rep.">
        <title>Metabolic traits of an uncultured archaeal lineage -MSBL1- from brine pools of the Red Sea.</title>
        <authorList>
            <person name="Mwirichia R."/>
            <person name="Alam I."/>
            <person name="Rashid M."/>
            <person name="Vinu M."/>
            <person name="Ba-Alawi W."/>
            <person name="Anthony Kamau A."/>
            <person name="Kamanda Ngugi D."/>
            <person name="Goker M."/>
            <person name="Klenk H.P."/>
            <person name="Bajic V."/>
            <person name="Stingl U."/>
        </authorList>
    </citation>
    <scope>NUCLEOTIDE SEQUENCE [LARGE SCALE GENOMIC DNA]</scope>
    <source>
        <strain evidence="1">SCGC-AAA261O19</strain>
    </source>
</reference>
<gene>
    <name evidence="1" type="ORF">AKJ48_00395</name>
</gene>
<proteinExistence type="predicted"/>
<name>A0A133VF54_9EURY</name>
<comment type="caution">
    <text evidence="1">The sequence shown here is derived from an EMBL/GenBank/DDBJ whole genome shotgun (WGS) entry which is preliminary data.</text>
</comment>
<protein>
    <recommendedName>
        <fullName evidence="3">Transposase</fullName>
    </recommendedName>
</protein>